<evidence type="ECO:0000313" key="2">
    <source>
        <dbReference type="Proteomes" id="UP001458880"/>
    </source>
</evidence>
<name>A0AAW1I911_POPJA</name>
<comment type="caution">
    <text evidence="1">The sequence shown here is derived from an EMBL/GenBank/DDBJ whole genome shotgun (WGS) entry which is preliminary data.</text>
</comment>
<dbReference type="AlphaFoldDB" id="A0AAW1I911"/>
<evidence type="ECO:0000313" key="1">
    <source>
        <dbReference type="EMBL" id="KAK9685422.1"/>
    </source>
</evidence>
<organism evidence="1 2">
    <name type="scientific">Popillia japonica</name>
    <name type="common">Japanese beetle</name>
    <dbReference type="NCBI Taxonomy" id="7064"/>
    <lineage>
        <taxon>Eukaryota</taxon>
        <taxon>Metazoa</taxon>
        <taxon>Ecdysozoa</taxon>
        <taxon>Arthropoda</taxon>
        <taxon>Hexapoda</taxon>
        <taxon>Insecta</taxon>
        <taxon>Pterygota</taxon>
        <taxon>Neoptera</taxon>
        <taxon>Endopterygota</taxon>
        <taxon>Coleoptera</taxon>
        <taxon>Polyphaga</taxon>
        <taxon>Scarabaeiformia</taxon>
        <taxon>Scarabaeidae</taxon>
        <taxon>Rutelinae</taxon>
        <taxon>Popillia</taxon>
    </lineage>
</organism>
<protein>
    <submittedName>
        <fullName evidence="1">Uncharacterized protein</fullName>
    </submittedName>
</protein>
<dbReference type="EMBL" id="JASPKY010000777">
    <property type="protein sequence ID" value="KAK9685422.1"/>
    <property type="molecule type" value="Genomic_DNA"/>
</dbReference>
<reference evidence="1 2" key="1">
    <citation type="journal article" date="2024" name="BMC Genomics">
        <title>De novo assembly and annotation of Popillia japonica's genome with initial clues to its potential as an invasive pest.</title>
        <authorList>
            <person name="Cucini C."/>
            <person name="Boschi S."/>
            <person name="Funari R."/>
            <person name="Cardaioli E."/>
            <person name="Iannotti N."/>
            <person name="Marturano G."/>
            <person name="Paoli F."/>
            <person name="Bruttini M."/>
            <person name="Carapelli A."/>
            <person name="Frati F."/>
            <person name="Nardi F."/>
        </authorList>
    </citation>
    <scope>NUCLEOTIDE SEQUENCE [LARGE SCALE GENOMIC DNA]</scope>
    <source>
        <strain evidence="1">DMR45628</strain>
    </source>
</reference>
<accession>A0AAW1I911</accession>
<proteinExistence type="predicted"/>
<sequence>MFGAGADTSGGPLARRVDWRAFESNLSTRTFGETNIGDTDELETRGCRACREHQSAITYAPPRPNKWLPPHIKQLLTDKRRAKKRAQQTLHPADMAAKQLLTDKRRAKKRAQQTLHPADMAAANCLARERPRCPPTFKFIG</sequence>
<gene>
    <name evidence="1" type="ORF">QE152_g38032</name>
</gene>
<dbReference type="Proteomes" id="UP001458880">
    <property type="component" value="Unassembled WGS sequence"/>
</dbReference>
<keyword evidence="2" id="KW-1185">Reference proteome</keyword>